<keyword evidence="2" id="KW-1185">Reference proteome</keyword>
<dbReference type="EMBL" id="CP029288">
    <property type="protein sequence ID" value="AWR98133.1"/>
    <property type="molecule type" value="Genomic_DNA"/>
</dbReference>
<evidence type="ECO:0000313" key="1">
    <source>
        <dbReference type="EMBL" id="AWR98133.1"/>
    </source>
</evidence>
<dbReference type="KEGG" id="asul:DFR86_11695"/>
<dbReference type="Proteomes" id="UP000248410">
    <property type="component" value="Chromosome"/>
</dbReference>
<proteinExistence type="predicted"/>
<dbReference type="AlphaFoldDB" id="A0A2U9IQ63"/>
<name>A0A2U9IQ63_9CREN</name>
<protein>
    <submittedName>
        <fullName evidence="1">Uncharacterized protein</fullName>
    </submittedName>
</protein>
<sequence length="343" mass="39597">MKNMFDPCKSECGPIDEISVEEVCNNFGSFNFLFPDSGIMDILDEALNGPDEILDKMAESILKRGTTVRCEEFLQKNIICTELLAFYSQKEDVVYYIADRLDNYIKRLTLENIASILSIIKYYVDKYVEEKKYAITSLSETLGELKSNLPLIKDSTRNIIITYIKAHELYHWAGRGNSTPDEEAQATAYGLYKVMEKFMLKDDILHKEGVSGLRATLPPLINLITIMKLTMHHKVMPKYKDFTKYITFNAKYENKRKDDYFYPPCFSLELTLGGCKLKTQFSVVESAIPFEIGTIDLHCDQKSVNNPLQRRFRYVEGQKDALVEKTIICDRKIAIPRSFWEIP</sequence>
<evidence type="ECO:0000313" key="2">
    <source>
        <dbReference type="Proteomes" id="UP000248410"/>
    </source>
</evidence>
<accession>A0A2U9IQ63</accession>
<gene>
    <name evidence="1" type="ORF">DFR86_11695</name>
</gene>
<organism evidence="1 2">
    <name type="scientific">Acidianus sulfidivorans JP7</name>
    <dbReference type="NCBI Taxonomy" id="619593"/>
    <lineage>
        <taxon>Archaea</taxon>
        <taxon>Thermoproteota</taxon>
        <taxon>Thermoprotei</taxon>
        <taxon>Sulfolobales</taxon>
        <taxon>Sulfolobaceae</taxon>
        <taxon>Acidianus</taxon>
    </lineage>
</organism>
<reference evidence="1 2" key="1">
    <citation type="submission" date="2018-05" db="EMBL/GenBank/DDBJ databases">
        <title>Complete Genome Sequences of Extremely Thermoacidophilic, Metal-Mobilizing Type-Strain Members of the Archaeal Family Sulfolobaceae: Acidianus brierleyi DSM-1651T, Acidianus sulfidivorans DSM-18786T, Metallosphaera hakonensis DSM-7519T, and Metallosphaera prunae DSM-10039T.</title>
        <authorList>
            <person name="Counts J.A."/>
            <person name="Kelly R.M."/>
        </authorList>
    </citation>
    <scope>NUCLEOTIDE SEQUENCE [LARGE SCALE GENOMIC DNA]</scope>
    <source>
        <strain evidence="1 2">JP7</strain>
    </source>
</reference>